<evidence type="ECO:0000313" key="4">
    <source>
        <dbReference type="Proteomes" id="UP000186040"/>
    </source>
</evidence>
<feature type="compositionally biased region" description="Low complexity" evidence="1">
    <location>
        <begin position="101"/>
        <end position="133"/>
    </location>
</feature>
<keyword evidence="2" id="KW-1133">Transmembrane helix</keyword>
<dbReference type="Proteomes" id="UP000186040">
    <property type="component" value="Unassembled WGS sequence"/>
</dbReference>
<reference evidence="3 4" key="1">
    <citation type="submission" date="2016-10" db="EMBL/GenBank/DDBJ databases">
        <title>The Draft Genome Sequence of Actinokineospora bangkokensis 44EHWT reveals the biosynthetic pathway of antifungal compounds Thailandins with unusual extender unit butylmalonyl-CoA.</title>
        <authorList>
            <person name="Greule A."/>
            <person name="Intra B."/>
            <person name="Flemming S."/>
            <person name="Rommel M.G."/>
            <person name="Panbangred W."/>
            <person name="Bechthold A."/>
        </authorList>
    </citation>
    <scope>NUCLEOTIDE SEQUENCE [LARGE SCALE GENOMIC DNA]</scope>
    <source>
        <strain evidence="3 4">44EHW</strain>
    </source>
</reference>
<gene>
    <name evidence="3" type="ORF">BJP25_00280</name>
</gene>
<comment type="caution">
    <text evidence="3">The sequence shown here is derived from an EMBL/GenBank/DDBJ whole genome shotgun (WGS) entry which is preliminary data.</text>
</comment>
<evidence type="ECO:0000313" key="3">
    <source>
        <dbReference type="EMBL" id="OLR95565.1"/>
    </source>
</evidence>
<dbReference type="EMBL" id="MKQR01000001">
    <property type="protein sequence ID" value="OLR95565.1"/>
    <property type="molecule type" value="Genomic_DNA"/>
</dbReference>
<feature type="transmembrane region" description="Helical" evidence="2">
    <location>
        <begin position="246"/>
        <end position="264"/>
    </location>
</feature>
<proteinExistence type="predicted"/>
<keyword evidence="4" id="KW-1185">Reference proteome</keyword>
<evidence type="ECO:0000256" key="2">
    <source>
        <dbReference type="SAM" id="Phobius"/>
    </source>
</evidence>
<protein>
    <submittedName>
        <fullName evidence="3">Uncharacterized protein</fullName>
    </submittedName>
</protein>
<feature type="region of interest" description="Disordered" evidence="1">
    <location>
        <begin position="34"/>
        <end position="181"/>
    </location>
</feature>
<feature type="compositionally biased region" description="Pro residues" evidence="1">
    <location>
        <begin position="62"/>
        <end position="71"/>
    </location>
</feature>
<keyword evidence="2" id="KW-0812">Transmembrane</keyword>
<feature type="compositionally biased region" description="Basic and acidic residues" evidence="1">
    <location>
        <begin position="163"/>
        <end position="177"/>
    </location>
</feature>
<feature type="compositionally biased region" description="Low complexity" evidence="1">
    <location>
        <begin position="72"/>
        <end position="94"/>
    </location>
</feature>
<dbReference type="RefSeq" id="WP_075972695.1">
    <property type="nucleotide sequence ID" value="NZ_MKQR01000001.1"/>
</dbReference>
<dbReference type="OrthoDB" id="3610689at2"/>
<keyword evidence="2" id="KW-0472">Membrane</keyword>
<accession>A0A1Q9LU50</accession>
<dbReference type="STRING" id="1193682.BJP25_00280"/>
<dbReference type="AlphaFoldDB" id="A0A1Q9LU50"/>
<sequence>MTWQEELRKLDEALTKDAVTLAEYRKRRDEILIAASTTPAPAQVRRPTAMASTRMVEERVPAQPPRGPQQAPPAEQQQSPQGAQQQAPQGAQPQQAPPAQAPAAQEPEQPKQPKQPVEPKPQAAQRPAPASGQAPPPRAPEPQGEAPRDGAAPSKAPRKGAARKADKRDAQPDERPTVVDGEVTQVIEDPAETTQVIDRAALAAREAAAGVPLAPMVALPRDTPMQGSEVFTTSAGGGTGGNRNRVLAVLGALVVVAGLVWWFALAGGSDDQQPVGSGAPPASSPAAAPVGDPATIVLPGRKDPRSGTMNLAQAQGAKVFSEREVAVLTEAGVTAVTYTGSFEGSTAFLVQAFPNPDAATAAEVTDGVLAANRKLNFTDREFSGLPASVRVVGTRGPQSSLARAVYTAGTWTVQVSVLQSPSGDPAVLDEQLRTLVSTVSRTLPAS</sequence>
<evidence type="ECO:0000256" key="1">
    <source>
        <dbReference type="SAM" id="MobiDB-lite"/>
    </source>
</evidence>
<feature type="compositionally biased region" description="Low complexity" evidence="1">
    <location>
        <begin position="274"/>
        <end position="293"/>
    </location>
</feature>
<name>A0A1Q9LU50_9PSEU</name>
<organism evidence="3 4">
    <name type="scientific">Actinokineospora bangkokensis</name>
    <dbReference type="NCBI Taxonomy" id="1193682"/>
    <lineage>
        <taxon>Bacteria</taxon>
        <taxon>Bacillati</taxon>
        <taxon>Actinomycetota</taxon>
        <taxon>Actinomycetes</taxon>
        <taxon>Pseudonocardiales</taxon>
        <taxon>Pseudonocardiaceae</taxon>
        <taxon>Actinokineospora</taxon>
    </lineage>
</organism>
<feature type="region of interest" description="Disordered" evidence="1">
    <location>
        <begin position="271"/>
        <end position="293"/>
    </location>
</feature>